<feature type="coiled-coil region" evidence="1">
    <location>
        <begin position="496"/>
        <end position="523"/>
    </location>
</feature>
<dbReference type="PANTHER" id="PTHR22796:SF1">
    <property type="entry name" value="VWFA DOMAIN-CONTAINING PROTEIN"/>
    <property type="match status" value="1"/>
</dbReference>
<proteinExistence type="predicted"/>
<feature type="region of interest" description="Disordered" evidence="2">
    <location>
        <begin position="1"/>
        <end position="23"/>
    </location>
</feature>
<dbReference type="InterPro" id="IPR036465">
    <property type="entry name" value="vWFA_dom_sf"/>
</dbReference>
<dbReference type="InterPro" id="IPR002035">
    <property type="entry name" value="VWF_A"/>
</dbReference>
<dbReference type="PANTHER" id="PTHR22796">
    <property type="entry name" value="URG4-RELATED"/>
    <property type="match status" value="1"/>
</dbReference>
<dbReference type="Gene3D" id="3.40.50.410">
    <property type="entry name" value="von Willebrand factor, type A domain"/>
    <property type="match status" value="1"/>
</dbReference>
<name>A0A8H5HEK8_9AGAR</name>
<dbReference type="Gene3D" id="3.40.50.300">
    <property type="entry name" value="P-loop containing nucleotide triphosphate hydrolases"/>
    <property type="match status" value="1"/>
</dbReference>
<evidence type="ECO:0000259" key="3">
    <source>
        <dbReference type="PROSITE" id="PS50234"/>
    </source>
</evidence>
<keyword evidence="1" id="KW-0175">Coiled coil</keyword>
<dbReference type="Pfam" id="PF13519">
    <property type="entry name" value="VWA_2"/>
    <property type="match status" value="1"/>
</dbReference>
<feature type="region of interest" description="Disordered" evidence="2">
    <location>
        <begin position="545"/>
        <end position="576"/>
    </location>
</feature>
<feature type="domain" description="VWFA" evidence="3">
    <location>
        <begin position="2104"/>
        <end position="2319"/>
    </location>
</feature>
<evidence type="ECO:0000256" key="1">
    <source>
        <dbReference type="SAM" id="Coils"/>
    </source>
</evidence>
<feature type="compositionally biased region" description="Basic and acidic residues" evidence="2">
    <location>
        <begin position="93"/>
        <end position="119"/>
    </location>
</feature>
<comment type="caution">
    <text evidence="4">The sequence shown here is derived from an EMBL/GenBank/DDBJ whole genome shotgun (WGS) entry which is preliminary data.</text>
</comment>
<dbReference type="CDD" id="cd00198">
    <property type="entry name" value="vWFA"/>
    <property type="match status" value="1"/>
</dbReference>
<protein>
    <recommendedName>
        <fullName evidence="3">VWFA domain-containing protein</fullName>
    </recommendedName>
</protein>
<sequence>MSSFKPPNIFPDSTAKAGRSIRDEGKYQSSFVEYIRMPNGMQLDDLSDFYATDEEDENDTLPASRVDITRKMNVDNDTRSGSPFDIVDSMDVDDGHEPERLDHDKEKGKNRQSSHKETLNPDLAQTIRGMYRILDLISEQGSGGLGKDESFLCNISQPNLTADHLFSVDKIIITQDSLERFINDVVPGAYTSMTKVDFKALDKIGVKPFGVYGSKAEIVKLLFSIHAVDDGLAQLLLKATDDSSGPKLRPGLYFVRVSPAPDGVERIIVLFWPEDTTWDDGAISSVRRNRITFMRHVGLLFRCLNELTNPPVFPRYLSKIADQTMCLVSEAHTKAIVWNDTAVDESEKDAIMEEPDDDNDRLFIFEVNKTNEQEESVKTRPGIRMTTSVLDPVPLPPDCPLGATDLKPAIIPGETSQGILTKRFVPLTTTEEIIRNDMVNRTAFRSILQGCRTLSLGDKLTDAGIHLLADNGLADFFPDELREWRKRGGEIDARIRAQQDGELEELKEKTERMKKELAVCIRNAMLERVGNMYPMLNLSDLLKEHTAPEGGDKSKGEVGDGDGDLDKEKEGTSMPDKKGFASFADLYPGMRTKFEDLMGHDVISKLQGNFKAHKARVITVYVLTRVKGWSPEDRKEAIAAALADREIKTPYAHSYMYSMTLKLKKLPWFRTFSTTQSSDLEEKISTKITQLLKDTDDPTFLASLDDLGKKVHSLEEAISSTIQAAETHLTHIVQKNFEILLKEAETTQQKALERKISDRCSAEKDRLRQQSVQILVGKIRSKVDPDSPDLLIIEKIELAGYRVYDQRLTYGGRRRRRSDPMLEFKIQPITLTSDDLQNLRLDKTYVPTPKVGSRAANVFQLPIHYTVQHIQLLKNEKCLLVVNTGTEFRVFCERPAALENAIHISHGKSLHQSKLGNDVLVAFDESTRTLAIVACERLQLHLYLYDENFSNLRAQEPVNLSQWYPPGTSIRLACFVSGVDELLLADSQGQLRIFAQVTQQFRPATVELDRTPLNAMSSPDGSCLFLVFVEEDGFSVHAYHWSTFGSGEGTVLDIDALPEYPVVTSFDTKGSAHLLWIDFADSACRSLALDITKRVTEFSFQEQGSRRFSNSNEHQTVHNALIDCHADVWTRFPVIPAISRQTLVTRDHRLSTRLIFVTDLNQHKFKPYFAKMVHLFEQRTRKPTGDVLKKLQIESASLDDVLREVLEESNWVVSEFRAGEWLVDVLCLIPIQLAVTRDNRFLPLKDGVSSSALEKSLLGANVSQIVDALSFGWYESIFQSYQSTKPVKVVSSMGEQSVGKSFALNHLADTSFAGSAMRTTEGVWMSVTPTDSALVASILLKEDTLLVLFNTAVSNLILFRNNFALSRDIAGMFQSFQSSSTVLDPKANPTLFQSTLVIIIKDVVESDKNEIVKEFSLKFQKIVQDEQDANFISKLHAGRLNIIPWPVIESKQFYTLFPVLKARLDKQRVTHRSAGEFLQTLKTMMAKLKANDWGALSETIAAHRASQLMEALPYALTYGYSDADQEPLVNMDTNTIIEEPDTEAIFYLTGAPFSPEKALQKLFASWDGFSGRNLAGSDRTWTEELSQYLVDLLDQRIERVRHWIDSNLARFKAEHANIDALRRMMDNAVIDLKSHVELCKMKCESCNLLCIRGRRHNGKDAHDCATSHKCAHSCEFDDGHDEEGVDVPCGFAAGHTGKHICMVDTHLCGEQCDLHGKKGCLEDCVKVVGHPDEGHFCASRAHACGEACALANVKLADGSTYSCPRTCNNPSDLPHSEHTCDNRECPLQCQLCTRLCSNDHMHGLDENAVHLCGEIHPCKAVCMAQGICQIDTQPQSVLTTFTGQYGTFQYTKYSQVAKRLPCAISIPPDCVNHPGAHSHSTAKDPFHYCESKCEDCGYYCTLPRGHTQQIHETRHGSMSRTRWAIDDSNGAIELGGRKFGTGDDGAPMLCNLFCSDMDRHAHVDYCRAPPGQPCARSEGIEHVIHRMQPEPDRPKDWVTHSLHWRRMGEYPRCLYSSFVLLNHMASGFKDPYSREDQANFAKCDAMCSGPEHAATAANPAQSSYCILPMFHPPAAFNNAGMGHISNDGHHFSCKNPTVLQQAFHVMFIIDRSGSMGSTDRLPLANTPTTALISRNCNNRLGAVYSALYGFWTSRNAALLASGPQAARRDAYSVILFNDSVSTSLSSDFTSNPDQLLNTVLQVYAGGGTNYTSALNAARTVMTQHWSTERNPVIIFLSDGECSVSDVSVDGLCREAVTRGKPLSFHSVSFGPRNDTLKRMAQIARDIQNRAPKDPLMPATAYLESSYAEALDSVRLAETFLGLANSLKKTRGALLH</sequence>
<accession>A0A8H5HEK8</accession>
<dbReference type="Proteomes" id="UP000518752">
    <property type="component" value="Unassembled WGS sequence"/>
</dbReference>
<dbReference type="EMBL" id="JAACJN010000056">
    <property type="protein sequence ID" value="KAF5381827.1"/>
    <property type="molecule type" value="Genomic_DNA"/>
</dbReference>
<dbReference type="InterPro" id="IPR027417">
    <property type="entry name" value="P-loop_NTPase"/>
</dbReference>
<gene>
    <name evidence="4" type="ORF">D9757_008331</name>
</gene>
<feature type="region of interest" description="Disordered" evidence="2">
    <location>
        <begin position="72"/>
        <end position="121"/>
    </location>
</feature>
<keyword evidence="5" id="KW-1185">Reference proteome</keyword>
<evidence type="ECO:0000313" key="4">
    <source>
        <dbReference type="EMBL" id="KAF5381827.1"/>
    </source>
</evidence>
<dbReference type="SUPFAM" id="SSF53300">
    <property type="entry name" value="vWA-like"/>
    <property type="match status" value="1"/>
</dbReference>
<evidence type="ECO:0000313" key="5">
    <source>
        <dbReference type="Proteomes" id="UP000518752"/>
    </source>
</evidence>
<evidence type="ECO:0000256" key="2">
    <source>
        <dbReference type="SAM" id="MobiDB-lite"/>
    </source>
</evidence>
<reference evidence="4 5" key="1">
    <citation type="journal article" date="2020" name="ISME J.">
        <title>Uncovering the hidden diversity of litter-decomposition mechanisms in mushroom-forming fungi.</title>
        <authorList>
            <person name="Floudas D."/>
            <person name="Bentzer J."/>
            <person name="Ahren D."/>
            <person name="Johansson T."/>
            <person name="Persson P."/>
            <person name="Tunlid A."/>
        </authorList>
    </citation>
    <scope>NUCLEOTIDE SEQUENCE [LARGE SCALE GENOMIC DNA]</scope>
    <source>
        <strain evidence="4 5">CBS 406.79</strain>
    </source>
</reference>
<dbReference type="OrthoDB" id="2343366at2759"/>
<organism evidence="4 5">
    <name type="scientific">Collybiopsis confluens</name>
    <dbReference type="NCBI Taxonomy" id="2823264"/>
    <lineage>
        <taxon>Eukaryota</taxon>
        <taxon>Fungi</taxon>
        <taxon>Dikarya</taxon>
        <taxon>Basidiomycota</taxon>
        <taxon>Agaricomycotina</taxon>
        <taxon>Agaricomycetes</taxon>
        <taxon>Agaricomycetidae</taxon>
        <taxon>Agaricales</taxon>
        <taxon>Marasmiineae</taxon>
        <taxon>Omphalotaceae</taxon>
        <taxon>Collybiopsis</taxon>
    </lineage>
</organism>
<dbReference type="SMART" id="SM00327">
    <property type="entry name" value="VWA"/>
    <property type="match status" value="1"/>
</dbReference>
<dbReference type="PROSITE" id="PS50234">
    <property type="entry name" value="VWFA"/>
    <property type="match status" value="1"/>
</dbReference>